<protein>
    <submittedName>
        <fullName evidence="1">Uncharacterized protein</fullName>
    </submittedName>
</protein>
<evidence type="ECO:0000313" key="1">
    <source>
        <dbReference type="EMBL" id="KAK3076947.1"/>
    </source>
</evidence>
<organism evidence="1 2">
    <name type="scientific">Coniosporium uncinatum</name>
    <dbReference type="NCBI Taxonomy" id="93489"/>
    <lineage>
        <taxon>Eukaryota</taxon>
        <taxon>Fungi</taxon>
        <taxon>Dikarya</taxon>
        <taxon>Ascomycota</taxon>
        <taxon>Pezizomycotina</taxon>
        <taxon>Dothideomycetes</taxon>
        <taxon>Dothideomycetes incertae sedis</taxon>
        <taxon>Coniosporium</taxon>
    </lineage>
</organism>
<reference evidence="1" key="1">
    <citation type="submission" date="2024-09" db="EMBL/GenBank/DDBJ databases">
        <title>Black Yeasts Isolated from many extreme environments.</title>
        <authorList>
            <person name="Coleine C."/>
            <person name="Stajich J.E."/>
            <person name="Selbmann L."/>
        </authorList>
    </citation>
    <scope>NUCLEOTIDE SEQUENCE</scope>
    <source>
        <strain evidence="1">CCFEE 5737</strain>
    </source>
</reference>
<dbReference type="Proteomes" id="UP001186974">
    <property type="component" value="Unassembled WGS sequence"/>
</dbReference>
<sequence>VYGPHVAMLYAREGWVQDQLESLGHFFHPNDLEHKLGLAAANYEAVQAISEIVEYLGGEGSGGSFEQIAAHEEGLAEVLLGYLRGRGDVVILGEKESNSAKRVPTVSFLIEGKNSQEVVETVERRSDFGFRWGHFYSKRLVEEVLKCGEDGVIRVSMVHYNTGVFIHPYPVIIELTTECSEEEIRKFVKVLDETFPPS</sequence>
<gene>
    <name evidence="1" type="ORF">LTS18_011584</name>
</gene>
<evidence type="ECO:0000313" key="2">
    <source>
        <dbReference type="Proteomes" id="UP001186974"/>
    </source>
</evidence>
<dbReference type="EMBL" id="JAWDJW010003368">
    <property type="protein sequence ID" value="KAK3076947.1"/>
    <property type="molecule type" value="Genomic_DNA"/>
</dbReference>
<comment type="caution">
    <text evidence="1">The sequence shown here is derived from an EMBL/GenBank/DDBJ whole genome shotgun (WGS) entry which is preliminary data.</text>
</comment>
<name>A0ACC3DKB8_9PEZI</name>
<proteinExistence type="predicted"/>
<accession>A0ACC3DKB8</accession>
<keyword evidence="2" id="KW-1185">Reference proteome</keyword>
<feature type="non-terminal residue" evidence="1">
    <location>
        <position position="1"/>
    </location>
</feature>